<evidence type="ECO:0000256" key="1">
    <source>
        <dbReference type="ARBA" id="ARBA00023015"/>
    </source>
</evidence>
<dbReference type="AlphaFoldDB" id="H6C0D5"/>
<feature type="compositionally biased region" description="Polar residues" evidence="5">
    <location>
        <begin position="516"/>
        <end position="527"/>
    </location>
</feature>
<dbReference type="STRING" id="858893.H6C0D5"/>
<dbReference type="GO" id="GO:0000981">
    <property type="term" value="F:DNA-binding transcription factor activity, RNA polymerase II-specific"/>
    <property type="evidence" value="ECO:0007669"/>
    <property type="project" value="InterPro"/>
</dbReference>
<dbReference type="GO" id="GO:0003677">
    <property type="term" value="F:DNA binding"/>
    <property type="evidence" value="ECO:0007669"/>
    <property type="project" value="UniProtKB-KW"/>
</dbReference>
<dbReference type="InParanoid" id="H6C0D5"/>
<feature type="region of interest" description="Disordered" evidence="5">
    <location>
        <begin position="546"/>
        <end position="652"/>
    </location>
</feature>
<protein>
    <recommendedName>
        <fullName evidence="8">Zn(2)-C6 fungal-type domain-containing protein</fullName>
    </recommendedName>
</protein>
<dbReference type="InterPro" id="IPR001138">
    <property type="entry name" value="Zn2Cys6_DnaBD"/>
</dbReference>
<dbReference type="InterPro" id="IPR036864">
    <property type="entry name" value="Zn2-C6_fun-type_DNA-bd_sf"/>
</dbReference>
<dbReference type="EMBL" id="JH226133">
    <property type="protein sequence ID" value="EHY57230.1"/>
    <property type="molecule type" value="Genomic_DNA"/>
</dbReference>
<keyword evidence="1" id="KW-0805">Transcription regulation</keyword>
<keyword evidence="4" id="KW-0539">Nucleus</keyword>
<feature type="region of interest" description="Disordered" evidence="5">
    <location>
        <begin position="1"/>
        <end position="33"/>
    </location>
</feature>
<feature type="compositionally biased region" description="Basic and acidic residues" evidence="5">
    <location>
        <begin position="339"/>
        <end position="354"/>
    </location>
</feature>
<evidence type="ECO:0000256" key="4">
    <source>
        <dbReference type="ARBA" id="ARBA00023242"/>
    </source>
</evidence>
<dbReference type="eggNOG" id="ENOG502SIM3">
    <property type="taxonomic scope" value="Eukaryota"/>
</dbReference>
<gene>
    <name evidence="6" type="ORF">HMPREF1120_05276</name>
</gene>
<feature type="compositionally biased region" description="Polar residues" evidence="5">
    <location>
        <begin position="1"/>
        <end position="14"/>
    </location>
</feature>
<dbReference type="SUPFAM" id="SSF57701">
    <property type="entry name" value="Zn2/Cys6 DNA-binding domain"/>
    <property type="match status" value="1"/>
</dbReference>
<dbReference type="Proteomes" id="UP000007304">
    <property type="component" value="Unassembled WGS sequence"/>
</dbReference>
<evidence type="ECO:0008006" key="8">
    <source>
        <dbReference type="Google" id="ProtNLM"/>
    </source>
</evidence>
<feature type="compositionally biased region" description="Low complexity" evidence="5">
    <location>
        <begin position="506"/>
        <end position="515"/>
    </location>
</feature>
<evidence type="ECO:0000313" key="7">
    <source>
        <dbReference type="Proteomes" id="UP000007304"/>
    </source>
</evidence>
<dbReference type="VEuPathDB" id="FungiDB:HMPREF1120_05276"/>
<feature type="compositionally biased region" description="Polar residues" evidence="5">
    <location>
        <begin position="363"/>
        <end position="376"/>
    </location>
</feature>
<feature type="region of interest" description="Disordered" evidence="5">
    <location>
        <begin position="339"/>
        <end position="393"/>
    </location>
</feature>
<keyword evidence="2" id="KW-0238">DNA-binding</keyword>
<evidence type="ECO:0000256" key="5">
    <source>
        <dbReference type="SAM" id="MobiDB-lite"/>
    </source>
</evidence>
<evidence type="ECO:0000256" key="2">
    <source>
        <dbReference type="ARBA" id="ARBA00023125"/>
    </source>
</evidence>
<proteinExistence type="predicted"/>
<evidence type="ECO:0000256" key="3">
    <source>
        <dbReference type="ARBA" id="ARBA00023163"/>
    </source>
</evidence>
<feature type="region of interest" description="Disordered" evidence="5">
    <location>
        <begin position="479"/>
        <end position="532"/>
    </location>
</feature>
<dbReference type="OrthoDB" id="5422841at2759"/>
<dbReference type="OMA" id="MPAIIHL"/>
<evidence type="ECO:0000313" key="6">
    <source>
        <dbReference type="EMBL" id="EHY57230.1"/>
    </source>
</evidence>
<dbReference type="GO" id="GO:0008270">
    <property type="term" value="F:zinc ion binding"/>
    <property type="evidence" value="ECO:0007669"/>
    <property type="project" value="InterPro"/>
</dbReference>
<keyword evidence="3" id="KW-0804">Transcription</keyword>
<feature type="region of interest" description="Disordered" evidence="5">
    <location>
        <begin position="237"/>
        <end position="266"/>
    </location>
</feature>
<feature type="compositionally biased region" description="Polar residues" evidence="5">
    <location>
        <begin position="548"/>
        <end position="558"/>
    </location>
</feature>
<sequence>MDSSATMTSEQSSLKRPRSPTEHNPLPAAKVPRTTANPLQINYLARLHKETIPLVTPKDTLPEIARLISEYDGVIQRHESMAGNLGACPLGPILLKRFERLFDGPPKVLKSSSKDNTVTWLDVVEFAQNNPKQFNLERQRNGVRVCQFFTKQCRVEISEEDFVLIASGMPQKLIPPQPIKEDEEKELAVMELLDRNLGQVIQLADQVSGRARQLIHKMKNRRTAILARREQEEELRRRNAMGPEASPMSHETNGINTGRPLRSIEVSQSPPVGFTAVNLRQQAAGDAETRPSRGPGDTGRPQGEELYHTANAGNVTIINGKSVKDASPSVRAEMMKKFLTPDEREAGMTDDTGRRSSMGMGRTNATQASSAENARSGSMDEILGGSSGSKNLSSVAIPNTPASLMPHLKPASADRYDDGGPYKAEMVKRMDSMWKGQRIFPPCDRCRRLHMDCLKNLTACMGCTRKHAKCSWKDVQEHELQATGPPSQSPERDAAVAPGPDPGHAQSSQPSQPSSTKSTIEVAQPSNGAEGPASIARASLHLAGESTEGANGSTQRGQNEAEADKPTAPAPAPAPGDLPSARFDVRPPPLAQQLQDAAEGRAPPGPNSFATPSSPVRRYREQDDDDDGEGDRLQALASRVYRTASQTGHRGA</sequence>
<dbReference type="GeneID" id="20309915"/>
<accession>H6C0D5</accession>
<feature type="region of interest" description="Disordered" evidence="5">
    <location>
        <begin position="282"/>
        <end position="305"/>
    </location>
</feature>
<feature type="compositionally biased region" description="Polar residues" evidence="5">
    <location>
        <begin position="643"/>
        <end position="652"/>
    </location>
</feature>
<name>H6C0D5_EXODN</name>
<reference evidence="6" key="1">
    <citation type="submission" date="2011-07" db="EMBL/GenBank/DDBJ databases">
        <title>The Genome Sequence of Exophiala (Wangiella) dermatitidis NIH/UT8656.</title>
        <authorList>
            <consortium name="The Broad Institute Genome Sequencing Platform"/>
            <person name="Cuomo C."/>
            <person name="Wang Z."/>
            <person name="Hunicke-Smith S."/>
            <person name="Szanislo P.J."/>
            <person name="Earl A."/>
            <person name="Young S.K."/>
            <person name="Zeng Q."/>
            <person name="Gargeya S."/>
            <person name="Fitzgerald M."/>
            <person name="Haas B."/>
            <person name="Abouelleil A."/>
            <person name="Alvarado L."/>
            <person name="Arachchi H.M."/>
            <person name="Berlin A."/>
            <person name="Brown A."/>
            <person name="Chapman S.B."/>
            <person name="Chen Z."/>
            <person name="Dunbar C."/>
            <person name="Freedman E."/>
            <person name="Gearin G."/>
            <person name="Gellesch M."/>
            <person name="Goldberg J."/>
            <person name="Griggs A."/>
            <person name="Gujja S."/>
            <person name="Heiman D."/>
            <person name="Howarth C."/>
            <person name="Larson L."/>
            <person name="Lui A."/>
            <person name="MacDonald P.J.P."/>
            <person name="Montmayeur A."/>
            <person name="Murphy C."/>
            <person name="Neiman D."/>
            <person name="Pearson M."/>
            <person name="Priest M."/>
            <person name="Roberts A."/>
            <person name="Saif S."/>
            <person name="Shea T."/>
            <person name="Shenoy N."/>
            <person name="Sisk P."/>
            <person name="Stolte C."/>
            <person name="Sykes S."/>
            <person name="Wortman J."/>
            <person name="Nusbaum C."/>
            <person name="Birren B."/>
        </authorList>
    </citation>
    <scope>NUCLEOTIDE SEQUENCE</scope>
    <source>
        <strain evidence="6">NIH/UT8656</strain>
    </source>
</reference>
<dbReference type="HOGENOM" id="CLU_021917_0_0_1"/>
<dbReference type="RefSeq" id="XP_009157691.1">
    <property type="nucleotide sequence ID" value="XM_009159443.1"/>
</dbReference>
<keyword evidence="7" id="KW-1185">Reference proteome</keyword>
<organism evidence="6 7">
    <name type="scientific">Exophiala dermatitidis (strain ATCC 34100 / CBS 525.76 / NIH/UT8656)</name>
    <name type="common">Black yeast</name>
    <name type="synonym">Wangiella dermatitidis</name>
    <dbReference type="NCBI Taxonomy" id="858893"/>
    <lineage>
        <taxon>Eukaryota</taxon>
        <taxon>Fungi</taxon>
        <taxon>Dikarya</taxon>
        <taxon>Ascomycota</taxon>
        <taxon>Pezizomycotina</taxon>
        <taxon>Eurotiomycetes</taxon>
        <taxon>Chaetothyriomycetidae</taxon>
        <taxon>Chaetothyriales</taxon>
        <taxon>Herpotrichiellaceae</taxon>
        <taxon>Exophiala</taxon>
    </lineage>
</organism>
<dbReference type="CDD" id="cd00067">
    <property type="entry name" value="GAL4"/>
    <property type="match status" value="1"/>
</dbReference>